<dbReference type="InterPro" id="IPR036236">
    <property type="entry name" value="Znf_C2H2_sf"/>
</dbReference>
<feature type="region of interest" description="Disordered" evidence="2">
    <location>
        <begin position="2066"/>
        <end position="2321"/>
    </location>
</feature>
<dbReference type="InterPro" id="IPR039270">
    <property type="entry name" value="ZNF469"/>
</dbReference>
<feature type="region of interest" description="Disordered" evidence="2">
    <location>
        <begin position="2599"/>
        <end position="2755"/>
    </location>
</feature>
<sequence>MPGEQPPTLLRNLQPCQVASSLRCPSQQPFKDHSSTNRTTRGMRDEGNKTQAQGSPEAQLSQAKEVKQEDLLLRAQAPAGESCAHAYSWLAGRMESSHSPLHNLSTSRIRCIPDEPTADPRHEAPQVSEIKALRVQKTRARRRPSLPRVEALPSQEENGSQRCFQEAPSSFTSTNCTSPSATPGSLPQRASQSSGTSPHRPASGPNVQATGTNPWPPAAENSFPGANFGVPSTKPKPFPEGSRASSPQGVSVPYPFPVETAQHEQAPGTMLYTFHQPLVAWSEEALGTDPAYPSLPCNPGQSVGANTPSDLGGALSPPGAAHLIPSSFNDSLHKSLTKGLPEGPPPIRDGLGSPRGPPNPPPQRHFPGQGYGANGVGTSPVPLDTELPTPGPPPTHLPQLWDSSAASYPTSTLRPAVASRTAFFEDQQLCLPQSPPLPWSPALTTPMPSSHQMGVLSRLTFPRGSSEWQGDSQGALSALNTISRPGETRSALRNSPGQPSSSPRLLAYGGLKDPGTQPLFFGGNQPQVSPQGALSLPPPRVMGASPSESPLPSPATNTASSSTCSSLSPPSSSPANPSSEDSQQPGPLRSSALFLPHSQETSSPFPSPEPTHTLPTCYQSESAKAFPLPTEGPGAEDAFKSLEGAPFPHKSPSLGRDRVQGFAPQPPSYSAQHFSLSSASLDQLDVLLTCRQCDRNYSSLAAFLEHRPFCSLLLAKTKDGSLQPPGLPTPTTTSKAPTDAHSSLLEHNQTVPFLLTRDDQGDSKDDSLRTGFLPPSLAVAPFPLPPTSDLDMEDDAKLDRLITEALNGMEYQSDNPEIDSSFIDVFADEEPSGSRGPNAGHSLNTQLGATPKNATQPQLPSRVVMPESQTPCTEDRGCLAQNRPKTRSLGLASTEADATTLVRQQRRGKQFKLFRKEPDVTKGTNTPARAICLRPRKKGHSAERPQPKGRRSQARKGHAHADHSTSRTTSKETRSSKHLQLSSGKNSRKRRGRGGSWSKELIHKIVQQKNRCHRRQVPRGQVSCVSLLPGRPPSTQKGRLRGQGYPSESEEEGDMQQPDSGAPAQDCSRHSRQRWCQGKKRKKEDATQDPRKVMRQEPGENRGSLTPKRTHSLLQSLDAREVPVERGPEHSDHPIVTPKHPSHILTTTETQEEATLGFPQEVKKLEVAAELHLDTTELTERSGSPASCGGKSHRPAAPVLPQADSPRPSSSHPETLSGKSMPAPDAGCRLGTSGCMESPSLHTKEDSSAAQPGGCLAPIDKAAGPFHTESRIPVFENSGSGCDLNHCDGHSIGCPDAKRGPLPNNNTPCELFLGSKDLANCFPEDLCSKPLVMDTPPAGGCYLGRQSMETLESAPPKNPPYPVEADPGKVPSPLTLESTSLFAGLPEDGFDPPLFDSLSANRVTHVPLVCTDPLPKKPLTDPLYPPFLLLEEVSPVPPGPFPGLSKRKGLSKKCGFEQTVSPSPPSVSENGGDCSVSLMSNLCADELEIKRLVTELESQLQGKGSTQGALGEPEEAAPEGRMDPSPRQASLLPAPQATSPHRDILLAANLTSLEGSSSQQEGAPRNPQKQWSYLTSCHTGNAAAPPGTQKDPGSGASLSPEHFGLSFQAVQEASISPTDCPVPLSDPLPDSNKRQAPLLHAESLDKYSPNHELLFSKNNEVSGTGETSPQLLPSKHTRGHSPDPCEAQEPCPSSSALEGFNNPSAYLALEPNLVLKGKEGVTSSPSVSSSHDSKGHLEGQAGSPMETMLTNPVAKDPGFKDESVPAGASPLSTLQSGKAWSHPIPDPSWVTSSPHGQRPQEPACASFPPLQILGARAKSEDNTQGLHPGDPSEASVKGGSSGAVKMPALTTDIRKKRSSKVDGHLGSPGQSKKTKGRGQANRFQPNNWRSLGNPDTLANVGARLEERPARSRGARQGNRAARSFREQAMPSASPTHPDGTSSASILTTLPLQMERAERSPERVVNPPLLFSNRDLALSTTSPATPTPNDLESLLQEDPGARVKAIGPPAPSSYAELPSPFHQPALAVLAPLGKASHGQASKDAEPLTIPTSPVTCHCGSEVTLSHHSLPGTNDPKDPSSGPLGPISFSAPVILDRDSPKGITVRTLEDSGKEELRTSPAHATAPPPEGPSSPKIIIKTAPLTSIPTKDDLDSDERLEVPDPHCMEIPPLSSPERTYHKDPSLGAQSSTPCPGHSERHSNVAVPTDLATLGTTGPDSQICQEDEAAASMEEQDNPGTPGARHSDVTKVPRANARGTPAGLHLALTSSLSCTAPDSRPESPQHGINISHPSPQKGPFSPQESKRRPRGLKNKPDLTGKTPAGLPMTCELCSASFLSRAGLSRHKARKHRPRREASSQLSPMTVPACQLSDSMTQALQTPGKRSCKVLGKRRSSHSPVGPGHSSEPPLLQASTPEDTVGPEMLKVTSEKSEGRKTPAVPLSQRPHTPGLTEQGKGAKALASKPRRPDGWPADQLHPNLAEVRGQRQGGEPADSSSHPERKSNRKGGKPRVRREKHDPRDTAHVTSNRDLSNPSATCGDLLTPLSLLPEGECRAAVRRPPLSPTVEPRILEDDTDMDTAVLGPEAMPAQNAPQEWRVCQGMIEREQPDEQKAAWAQWFWGPGEVRPLDGGGEPSQAVESQPAEDGRGTKGRSDGGVGKGTSDLPDGTQGLEVNSTIGSCPQSPIDDSETPSEVPGPKGTTPEAPSPGQREPLDFDDEISFSQLFPMDGRLAQKKNLRVYGKRCKRPKRSPPKEPSPEVVDNAALLSTRLPTDLSDSGSLCLSREEEDLWDDETRSLPESLLLDGLLSSKAPGLDPWTPSFSLWALDSNREATDVEDEPSCFTENQDEWSEAIPQLHMVPAAWRDLELCSPACETTSSLGDRSPEPPNLEREHDVRLSGNASMPPLYVKDFEVLSTQLEIQDLCFLGPCDDLADLPNASILDFQTTANPQGPPNKRTEEAARARGAKGRDRPVKSRRASYKCRVCFQRFHSLGELDLHKLAHSPSPPPTCYMCVERRFRSRELLREHLWEKHVQGKAGPWACGMCLKEVADVWMYNQHLREHAARFARNGQARRALGDLPGCLEGEDTLTHFLNSIVERASKPQRTKHSIGRANKEASEQEGEAGKKIPRRRVKHKVPGSVTPSQGQDGALLSLSPATEGGSPSVLTSSSAICSGSVKTPPTPSPDPWSHSESLLQAVPVHEDCKDPSRDCHHCGKQFPKPFKLQRHLAVHSPQRVYLCPRCPQVYPEHWELRVHLGLTHGVKEERELPHMPLYACELCANVMHVIRRSFVCSSCNYTFAKKEQFDRHMDKHLRSGQQPFTLRSVRRPGVPGRKTQVPQDVLPSKQHGVAMPSSSPEPSTDRVPSTSSPPPREDSLPALSLICSETAPSPILDQCSSQERPVDQADYSLKGSNPPLTGQDLPPPSLSPFSAASAEGTDDCKLDRALEKPEDEASLGSLEPCKWQTPPGEKRALQLFSGKHRSPGTRGKCAPGCSPRDPSQLQKEWLGTAHHRVPEGRQEVPSQKGSATKPGACLSSSKHRSAVPPSRVLKLPPSPRKPIGVGTPTCGGLVQSHEEKGRASTSKVKLRPSSQGSGGLQPPTQTGGGSQPQPTSGQLQSEMASTPTEPSCPSWGSSTPDQPPPQAHTKGSTRGPREADHQGVQLHLSPREKRENNEKKRKGQALGLARHGNMESMGRAPSAPEKSSRAPRKQATPSRVPPVKSRPSSQSGRTRPQSSAQKKGDLGHTSEKGSFPQARPLSRPYKRVRAVYGVEHTEPREHRTAEAQSDLLSQLFGQKLTSFKIPLKKDNSQ</sequence>
<dbReference type="SMART" id="SM00355">
    <property type="entry name" value="ZnF_C2H2"/>
    <property type="match status" value="8"/>
</dbReference>
<dbReference type="PROSITE" id="PS50157">
    <property type="entry name" value="ZINC_FINGER_C2H2_2"/>
    <property type="match status" value="4"/>
</dbReference>
<feature type="compositionally biased region" description="Basic and acidic residues" evidence="2">
    <location>
        <begin position="959"/>
        <end position="975"/>
    </location>
</feature>
<feature type="region of interest" description="Disordered" evidence="2">
    <location>
        <begin position="1718"/>
        <end position="1967"/>
    </location>
</feature>
<feature type="compositionally biased region" description="Basic residues" evidence="2">
    <location>
        <begin position="3122"/>
        <end position="3132"/>
    </location>
</feature>
<feature type="compositionally biased region" description="Low complexity" evidence="2">
    <location>
        <begin position="545"/>
        <end position="579"/>
    </location>
</feature>
<feature type="compositionally biased region" description="Basic residues" evidence="2">
    <location>
        <begin position="135"/>
        <end position="145"/>
    </location>
</feature>
<feature type="compositionally biased region" description="Basic residues" evidence="2">
    <location>
        <begin position="904"/>
        <end position="913"/>
    </location>
</feature>
<feature type="region of interest" description="Disordered" evidence="2">
    <location>
        <begin position="3385"/>
        <end position="3758"/>
    </location>
</feature>
<feature type="compositionally biased region" description="Pro residues" evidence="2">
    <location>
        <begin position="355"/>
        <end position="364"/>
    </location>
</feature>
<feature type="region of interest" description="Disordered" evidence="2">
    <location>
        <begin position="487"/>
        <end position="591"/>
    </location>
</feature>
<evidence type="ECO:0000256" key="1">
    <source>
        <dbReference type="PROSITE-ProRule" id="PRU00042"/>
    </source>
</evidence>
<feature type="compositionally biased region" description="Low complexity" evidence="2">
    <location>
        <begin position="3708"/>
        <end position="3720"/>
    </location>
</feature>
<name>A0ABM0KGG3_MICOH</name>
<protein>
    <submittedName>
        <fullName evidence="5">Zinc finger protein 469</fullName>
    </submittedName>
</protein>
<feature type="domain" description="C2H2-type" evidence="3">
    <location>
        <begin position="2323"/>
        <end position="2351"/>
    </location>
</feature>
<dbReference type="RefSeq" id="XP_005345915.1">
    <property type="nucleotide sequence ID" value="XM_005345858.2"/>
</dbReference>
<keyword evidence="1" id="KW-0862">Zinc</keyword>
<feature type="compositionally biased region" description="Basic and acidic residues" evidence="2">
    <location>
        <begin position="2950"/>
        <end position="2967"/>
    </location>
</feature>
<dbReference type="PROSITE" id="PS00028">
    <property type="entry name" value="ZINC_FINGER_C2H2_1"/>
    <property type="match status" value="6"/>
</dbReference>
<feature type="region of interest" description="Disordered" evidence="2">
    <location>
        <begin position="21"/>
        <end position="65"/>
    </location>
</feature>
<evidence type="ECO:0000256" key="2">
    <source>
        <dbReference type="SAM" id="MobiDB-lite"/>
    </source>
</evidence>
<feature type="compositionally biased region" description="Basic residues" evidence="2">
    <location>
        <begin position="1070"/>
        <end position="1082"/>
    </location>
</feature>
<feature type="compositionally biased region" description="Polar residues" evidence="2">
    <location>
        <begin position="1930"/>
        <end position="1950"/>
    </location>
</feature>
<feature type="compositionally biased region" description="Basic and acidic residues" evidence="2">
    <location>
        <begin position="2105"/>
        <end position="2115"/>
    </location>
</feature>
<feature type="compositionally biased region" description="Polar residues" evidence="2">
    <location>
        <begin position="2366"/>
        <end position="2375"/>
    </location>
</feature>
<dbReference type="InterPro" id="IPR013087">
    <property type="entry name" value="Znf_C2H2_type"/>
</dbReference>
<evidence type="ECO:0000313" key="4">
    <source>
        <dbReference type="Proteomes" id="UP000694915"/>
    </source>
</evidence>
<feature type="compositionally biased region" description="Polar residues" evidence="2">
    <location>
        <begin position="49"/>
        <end position="62"/>
    </location>
</feature>
<evidence type="ECO:0000259" key="3">
    <source>
        <dbReference type="PROSITE" id="PS50157"/>
    </source>
</evidence>
<feature type="compositionally biased region" description="Polar residues" evidence="2">
    <location>
        <begin position="299"/>
        <end position="309"/>
    </location>
</feature>
<feature type="compositionally biased region" description="Polar residues" evidence="2">
    <location>
        <begin position="155"/>
        <end position="197"/>
    </location>
</feature>
<feature type="compositionally biased region" description="Basic and acidic residues" evidence="2">
    <location>
        <begin position="3733"/>
        <end position="3742"/>
    </location>
</feature>
<keyword evidence="1" id="KW-0863">Zinc-finger</keyword>
<feature type="compositionally biased region" description="Polar residues" evidence="2">
    <location>
        <begin position="1656"/>
        <end position="1671"/>
    </location>
</feature>
<dbReference type="PANTHER" id="PTHR21465:SF2">
    <property type="entry name" value="ZINC FINGER PROTEIN 469"/>
    <property type="match status" value="1"/>
</dbReference>
<feature type="region of interest" description="Disordered" evidence="2">
    <location>
        <begin position="1650"/>
        <end position="1701"/>
    </location>
</feature>
<reference evidence="5" key="1">
    <citation type="submission" date="2025-08" db="UniProtKB">
        <authorList>
            <consortium name="RefSeq"/>
        </authorList>
    </citation>
    <scope>IDENTIFICATION</scope>
</reference>
<feature type="compositionally biased region" description="Polar residues" evidence="2">
    <location>
        <begin position="2209"/>
        <end position="2219"/>
    </location>
</feature>
<proteinExistence type="predicted"/>
<feature type="compositionally biased region" description="Polar residues" evidence="2">
    <location>
        <begin position="841"/>
        <end position="859"/>
    </location>
</feature>
<feature type="region of interest" description="Disordered" evidence="2">
    <location>
        <begin position="827"/>
        <end position="1152"/>
    </location>
</feature>
<feature type="region of interest" description="Disordered" evidence="2">
    <location>
        <begin position="720"/>
        <end position="740"/>
    </location>
</feature>
<keyword evidence="4" id="KW-1185">Reference proteome</keyword>
<feature type="compositionally biased region" description="Polar residues" evidence="2">
    <location>
        <begin position="3721"/>
        <end position="3732"/>
    </location>
</feature>
<feature type="compositionally biased region" description="Basic and acidic residues" evidence="2">
    <location>
        <begin position="3108"/>
        <end position="3121"/>
    </location>
</feature>
<feature type="compositionally biased region" description="Polar residues" evidence="2">
    <location>
        <begin position="1608"/>
        <end position="1617"/>
    </location>
</feature>
<feature type="compositionally biased region" description="Basic residues" evidence="2">
    <location>
        <begin position="2380"/>
        <end position="2391"/>
    </location>
</feature>
<feature type="compositionally biased region" description="Polar residues" evidence="2">
    <location>
        <begin position="2666"/>
        <end position="2677"/>
    </location>
</feature>
<keyword evidence="1" id="KW-0479">Metal-binding</keyword>
<feature type="region of interest" description="Disordered" evidence="2">
    <location>
        <begin position="597"/>
        <end position="616"/>
    </location>
</feature>
<feature type="region of interest" description="Disordered" evidence="2">
    <location>
        <begin position="3308"/>
        <end position="3371"/>
    </location>
</feature>
<feature type="region of interest" description="Disordered" evidence="2">
    <location>
        <begin position="2337"/>
        <end position="2532"/>
    </location>
</feature>
<feature type="compositionally biased region" description="Basic residues" evidence="2">
    <location>
        <begin position="2727"/>
        <end position="2745"/>
    </location>
</feature>
<feature type="compositionally biased region" description="Low complexity" evidence="2">
    <location>
        <begin position="2392"/>
        <end position="2404"/>
    </location>
</feature>
<feature type="compositionally biased region" description="Low complexity" evidence="2">
    <location>
        <begin position="3583"/>
        <end position="3612"/>
    </location>
</feature>
<dbReference type="GeneID" id="101998087"/>
<feature type="compositionally biased region" description="Polar residues" evidence="2">
    <location>
        <begin position="1498"/>
        <end position="1508"/>
    </location>
</feature>
<feature type="compositionally biased region" description="Polar residues" evidence="2">
    <location>
        <begin position="1881"/>
        <end position="1890"/>
    </location>
</feature>
<feature type="compositionally biased region" description="Basic and acidic residues" evidence="2">
    <location>
        <begin position="2639"/>
        <end position="2648"/>
    </location>
</feature>
<feature type="region of interest" description="Disordered" evidence="2">
    <location>
        <begin position="135"/>
        <end position="255"/>
    </location>
</feature>
<feature type="compositionally biased region" description="Polar residues" evidence="2">
    <location>
        <begin position="3159"/>
        <end position="3174"/>
    </location>
</feature>
<feature type="compositionally biased region" description="Polar residues" evidence="2">
    <location>
        <begin position="491"/>
        <end position="503"/>
    </location>
</feature>
<feature type="compositionally biased region" description="Polar residues" evidence="2">
    <location>
        <begin position="3613"/>
        <end position="3631"/>
    </location>
</feature>
<dbReference type="PANTHER" id="PTHR21465">
    <property type="entry name" value="ZINC FINGER PROTEIN 469"/>
    <property type="match status" value="1"/>
</dbReference>
<feature type="domain" description="C2H2-type" evidence="3">
    <location>
        <begin position="3204"/>
        <end position="3231"/>
    </location>
</feature>
<feature type="region of interest" description="Disordered" evidence="2">
    <location>
        <begin position="292"/>
        <end position="402"/>
    </location>
</feature>
<accession>A0ABM0KGG3</accession>
<feature type="compositionally biased region" description="Basic and acidic residues" evidence="2">
    <location>
        <begin position="1083"/>
        <end position="1100"/>
    </location>
</feature>
<feature type="region of interest" description="Disordered" evidence="2">
    <location>
        <begin position="2869"/>
        <end position="2888"/>
    </location>
</feature>
<evidence type="ECO:0000313" key="5">
    <source>
        <dbReference type="RefSeq" id="XP_005345915.1"/>
    </source>
</evidence>
<feature type="region of interest" description="Disordered" evidence="2">
    <location>
        <begin position="3095"/>
        <end position="3186"/>
    </location>
</feature>
<feature type="compositionally biased region" description="Basic residues" evidence="2">
    <location>
        <begin position="947"/>
        <end position="958"/>
    </location>
</feature>
<feature type="compositionally biased region" description="Basic and acidic residues" evidence="2">
    <location>
        <begin position="3433"/>
        <end position="3443"/>
    </location>
</feature>
<feature type="domain" description="C2H2-type" evidence="3">
    <location>
        <begin position="2975"/>
        <end position="3002"/>
    </location>
</feature>
<feature type="compositionally biased region" description="Basic and acidic residues" evidence="2">
    <location>
        <begin position="2146"/>
        <end position="2163"/>
    </location>
</feature>
<feature type="compositionally biased region" description="Basic residues" evidence="2">
    <location>
        <begin position="2498"/>
        <end position="2509"/>
    </location>
</feature>
<gene>
    <name evidence="5" type="primary">Znf469</name>
</gene>
<feature type="region of interest" description="Disordered" evidence="2">
    <location>
        <begin position="1174"/>
        <end position="1253"/>
    </location>
</feature>
<feature type="compositionally biased region" description="Polar residues" evidence="2">
    <location>
        <begin position="1691"/>
        <end position="1701"/>
    </location>
</feature>
<dbReference type="Gene3D" id="3.30.160.60">
    <property type="entry name" value="Classic Zinc Finger"/>
    <property type="match status" value="2"/>
</dbReference>
<feature type="compositionally biased region" description="Basic and acidic residues" evidence="2">
    <location>
        <begin position="3660"/>
        <end position="3669"/>
    </location>
</feature>
<dbReference type="SUPFAM" id="SSF57667">
    <property type="entry name" value="beta-beta-alpha zinc fingers"/>
    <property type="match status" value="1"/>
</dbReference>
<feature type="compositionally biased region" description="Basic residues" evidence="2">
    <location>
        <begin position="2338"/>
        <end position="2349"/>
    </location>
</feature>
<feature type="domain" description="C2H2-type" evidence="3">
    <location>
        <begin position="3285"/>
        <end position="3314"/>
    </location>
</feature>
<feature type="region of interest" description="Disordered" evidence="2">
    <location>
        <begin position="1577"/>
        <end position="1634"/>
    </location>
</feature>
<feature type="compositionally biased region" description="Polar residues" evidence="2">
    <location>
        <begin position="2519"/>
        <end position="2531"/>
    </location>
</feature>
<dbReference type="Proteomes" id="UP000694915">
    <property type="component" value="Chromosome 4"/>
</dbReference>
<feature type="region of interest" description="Disordered" evidence="2">
    <location>
        <begin position="2938"/>
        <end position="2967"/>
    </location>
</feature>
<feature type="compositionally biased region" description="Polar residues" evidence="2">
    <location>
        <begin position="3347"/>
        <end position="3361"/>
    </location>
</feature>
<organism evidence="4 5">
    <name type="scientific">Microtus ochrogaster</name>
    <name type="common">Prairie vole</name>
    <dbReference type="NCBI Taxonomy" id="79684"/>
    <lineage>
        <taxon>Eukaryota</taxon>
        <taxon>Metazoa</taxon>
        <taxon>Chordata</taxon>
        <taxon>Craniata</taxon>
        <taxon>Vertebrata</taxon>
        <taxon>Euteleostomi</taxon>
        <taxon>Mammalia</taxon>
        <taxon>Eutheria</taxon>
        <taxon>Euarchontoglires</taxon>
        <taxon>Glires</taxon>
        <taxon>Rodentia</taxon>
        <taxon>Myomorpha</taxon>
        <taxon>Muroidea</taxon>
        <taxon>Cricetidae</taxon>
        <taxon>Arvicolinae</taxon>
        <taxon>Microtus</taxon>
    </lineage>
</organism>
<feature type="compositionally biased region" description="Acidic residues" evidence="2">
    <location>
        <begin position="2220"/>
        <end position="2232"/>
    </location>
</feature>
<feature type="compositionally biased region" description="Polar residues" evidence="2">
    <location>
        <begin position="1207"/>
        <end position="1218"/>
    </location>
</feature>
<feature type="compositionally biased region" description="Basic and acidic residues" evidence="2">
    <location>
        <begin position="2877"/>
        <end position="2888"/>
    </location>
</feature>
<feature type="region of interest" description="Disordered" evidence="2">
    <location>
        <begin position="1498"/>
        <end position="1538"/>
    </location>
</feature>
<feature type="compositionally biased region" description="Basic and acidic residues" evidence="2">
    <location>
        <begin position="1118"/>
        <end position="1133"/>
    </location>
</feature>